<dbReference type="Pfam" id="PF13828">
    <property type="entry name" value="DUF4190"/>
    <property type="match status" value="1"/>
</dbReference>
<keyword evidence="2" id="KW-1133">Transmembrane helix</keyword>
<reference evidence="4 5" key="1">
    <citation type="submission" date="2024-01" db="EMBL/GenBank/DDBJ databases">
        <title>Genome insights into Plantactinospora sonchi sp. nov.</title>
        <authorList>
            <person name="Wang L."/>
        </authorList>
    </citation>
    <scope>NUCLEOTIDE SEQUENCE [LARGE SCALE GENOMIC DNA]</scope>
    <source>
        <strain evidence="4 5">NEAU-QY2</strain>
    </source>
</reference>
<keyword evidence="2" id="KW-0472">Membrane</keyword>
<protein>
    <submittedName>
        <fullName evidence="4">DUF4190 domain-containing protein</fullName>
    </submittedName>
</protein>
<evidence type="ECO:0000259" key="3">
    <source>
        <dbReference type="Pfam" id="PF13828"/>
    </source>
</evidence>
<dbReference type="Proteomes" id="UP001332243">
    <property type="component" value="Unassembled WGS sequence"/>
</dbReference>
<name>A0ABU7RSH4_9ACTN</name>
<sequence>MTSPNPADPTSGATPGAYGEPTSTPYGEPTSGAAPGAYGNPGAAPAPYGAVNPTPAWAPGYPPPYAGPRPTNGMAIASLVTGIVALFSCSLLGGVAVYLAKRAREEIRTKGEEGEGLATAGLVIGWIGVGLGVLTLVFLLLYFGVVGYAIFSSTNT</sequence>
<comment type="caution">
    <text evidence="4">The sequence shown here is derived from an EMBL/GenBank/DDBJ whole genome shotgun (WGS) entry which is preliminary data.</text>
</comment>
<evidence type="ECO:0000256" key="2">
    <source>
        <dbReference type="SAM" id="Phobius"/>
    </source>
</evidence>
<evidence type="ECO:0000313" key="5">
    <source>
        <dbReference type="Proteomes" id="UP001332243"/>
    </source>
</evidence>
<proteinExistence type="predicted"/>
<feature type="transmembrane region" description="Helical" evidence="2">
    <location>
        <begin position="74"/>
        <end position="100"/>
    </location>
</feature>
<organism evidence="4 5">
    <name type="scientific">Plantactinospora sonchi</name>
    <dbReference type="NCBI Taxonomy" id="1544735"/>
    <lineage>
        <taxon>Bacteria</taxon>
        <taxon>Bacillati</taxon>
        <taxon>Actinomycetota</taxon>
        <taxon>Actinomycetes</taxon>
        <taxon>Micromonosporales</taxon>
        <taxon>Micromonosporaceae</taxon>
        <taxon>Plantactinospora</taxon>
    </lineage>
</organism>
<feature type="transmembrane region" description="Helical" evidence="2">
    <location>
        <begin position="121"/>
        <end position="151"/>
    </location>
</feature>
<accession>A0ABU7RSH4</accession>
<dbReference type="EMBL" id="JAZGQK010000011">
    <property type="protein sequence ID" value="MEE6259457.1"/>
    <property type="molecule type" value="Genomic_DNA"/>
</dbReference>
<feature type="domain" description="DUF4190" evidence="3">
    <location>
        <begin position="74"/>
        <end position="134"/>
    </location>
</feature>
<evidence type="ECO:0000313" key="4">
    <source>
        <dbReference type="EMBL" id="MEE6259457.1"/>
    </source>
</evidence>
<feature type="region of interest" description="Disordered" evidence="1">
    <location>
        <begin position="1"/>
        <end position="39"/>
    </location>
</feature>
<evidence type="ECO:0000256" key="1">
    <source>
        <dbReference type="SAM" id="MobiDB-lite"/>
    </source>
</evidence>
<dbReference type="InterPro" id="IPR025241">
    <property type="entry name" value="DUF4190"/>
</dbReference>
<gene>
    <name evidence="4" type="ORF">V1633_13275</name>
</gene>
<keyword evidence="2" id="KW-0812">Transmembrane</keyword>
<keyword evidence="5" id="KW-1185">Reference proteome</keyword>
<dbReference type="RefSeq" id="WP_331214580.1">
    <property type="nucleotide sequence ID" value="NZ_JAZGQK010000011.1"/>
</dbReference>